<dbReference type="Pfam" id="PF13410">
    <property type="entry name" value="GST_C_2"/>
    <property type="match status" value="1"/>
</dbReference>
<dbReference type="AlphaFoldDB" id="A0A9P9KK42"/>
<evidence type="ECO:0000256" key="1">
    <source>
        <dbReference type="ARBA" id="ARBA00007409"/>
    </source>
</evidence>
<dbReference type="Pfam" id="PF13041">
    <property type="entry name" value="PPR_2"/>
    <property type="match status" value="1"/>
</dbReference>
<dbReference type="InterPro" id="IPR040079">
    <property type="entry name" value="Glutathione_S-Trfase"/>
</dbReference>
<comment type="similarity">
    <text evidence="1">Belongs to the GST superfamily.</text>
</comment>
<dbReference type="Proteomes" id="UP000736672">
    <property type="component" value="Unassembled WGS sequence"/>
</dbReference>
<proteinExistence type="inferred from homology"/>
<gene>
    <name evidence="6" type="ORF">B0J15DRAFT_511846</name>
</gene>
<feature type="repeat" description="PPR" evidence="3">
    <location>
        <begin position="804"/>
        <end position="838"/>
    </location>
</feature>
<dbReference type="PANTHER" id="PTHR47941">
    <property type="entry name" value="PENTATRICOPEPTIDE REPEAT-CONTAINING PROTEIN 3, MITOCHONDRIAL"/>
    <property type="match status" value="1"/>
</dbReference>
<reference evidence="6" key="1">
    <citation type="journal article" date="2021" name="Nat. Commun.">
        <title>Genetic determinants of endophytism in the Arabidopsis root mycobiome.</title>
        <authorList>
            <person name="Mesny F."/>
            <person name="Miyauchi S."/>
            <person name="Thiergart T."/>
            <person name="Pickel B."/>
            <person name="Atanasova L."/>
            <person name="Karlsson M."/>
            <person name="Huettel B."/>
            <person name="Barry K.W."/>
            <person name="Haridas S."/>
            <person name="Chen C."/>
            <person name="Bauer D."/>
            <person name="Andreopoulos W."/>
            <person name="Pangilinan J."/>
            <person name="LaButti K."/>
            <person name="Riley R."/>
            <person name="Lipzen A."/>
            <person name="Clum A."/>
            <person name="Drula E."/>
            <person name="Henrissat B."/>
            <person name="Kohler A."/>
            <person name="Grigoriev I.V."/>
            <person name="Martin F.M."/>
            <person name="Hacquard S."/>
        </authorList>
    </citation>
    <scope>NUCLEOTIDE SEQUENCE</scope>
    <source>
        <strain evidence="6">FSSC 5 MPI-SDFR-AT-0091</strain>
    </source>
</reference>
<dbReference type="InterPro" id="IPR011990">
    <property type="entry name" value="TPR-like_helical_dom_sf"/>
</dbReference>
<name>A0A9P9KK42_FUSSL</name>
<dbReference type="OrthoDB" id="185373at2759"/>
<dbReference type="PROSITE" id="PS51375">
    <property type="entry name" value="PPR"/>
    <property type="match status" value="1"/>
</dbReference>
<dbReference type="InterPro" id="IPR036282">
    <property type="entry name" value="Glutathione-S-Trfase_C_sf"/>
</dbReference>
<dbReference type="InterPro" id="IPR002885">
    <property type="entry name" value="PPR_rpt"/>
</dbReference>
<dbReference type="NCBIfam" id="TIGR00756">
    <property type="entry name" value="PPR"/>
    <property type="match status" value="1"/>
</dbReference>
<dbReference type="InterPro" id="IPR004045">
    <property type="entry name" value="Glutathione_S-Trfase_N"/>
</dbReference>
<dbReference type="SFLD" id="SFLDS00019">
    <property type="entry name" value="Glutathione_Transferase_(cytos"/>
    <property type="match status" value="1"/>
</dbReference>
<dbReference type="Gene3D" id="1.25.40.10">
    <property type="entry name" value="Tetratricopeptide repeat domain"/>
    <property type="match status" value="3"/>
</dbReference>
<protein>
    <recommendedName>
        <fullName evidence="5">GST N-terminal domain-containing protein</fullName>
    </recommendedName>
</protein>
<dbReference type="CDD" id="cd03046">
    <property type="entry name" value="GST_N_GTT1_like"/>
    <property type="match status" value="1"/>
</dbReference>
<dbReference type="EMBL" id="JAGTJS010000008">
    <property type="protein sequence ID" value="KAH7260085.1"/>
    <property type="molecule type" value="Genomic_DNA"/>
</dbReference>
<sequence>MASNELPEVKLYWLDESRSQRILWLLEELKLPYTLEMFRRNKETKLAPPELEKVHPLGKSPIISVTPAGAGEGVEPVMLAESGFITQYLTEHCPEGKRLMPPRWKEGLKSPNVPFYIRPISSILANRIFSFWIFPNTRRNLSMIEGHLATSGGDYLCGATLTAADILMSFPLIAAQGKLDEFGSWEGGSWREEFPKVAAYVKRLEAEEGYVRSVEKVKEIDGKLPGTFCSRCLVQARTASTRRLGAVALYSTRADASISHTPASSSPHNPGNGHPARRRPWGNSKDSKRRHEDSALALFNEVVDPSSKNKPANVPILGELEIASRLKELRERDIKTHEQFKVFDEEIWPSIQELRGQLPKPIYMAVTGLLSDQSLTMLRDGHYLRSVRLSQVYSTLGKYDLDIRNDLILNLCIRMTQARNKSYTRTQMRDELIGMWKHVSQLKRPGEVDRELRFAMPSVPEVLKDAEKARFVEKDQTQDSSKNPTARALASMFLQYPPPQAQDIIPALLATLAVASDVRYFGREKRVALSPLLVLARAVLSKHQLTEDNIHSILSNYHTLPAEKMDALGVYVKNQWPTVMTMLTTEAEQWMKPESHEWAEDPVKIAASRVTSFHKLLKSAYRARNIGAMSAIWEDMMKSLEQNPRVREQLADSPDFLDYWIFVWCAVRRTKRLEETIELMRSLNMPMTLKSYTAMMHGWKKCKDLAKVEALWGQLVSAGTKLDIVIWTERISALIELGKTQAGIQALEELVMTWKKAVQNGTEAQAVQPTIHVINAAFKGMLHLYPDAAHELLAWAGREGFEPNVRTFNILISESLRAGHTDKVTDLLRAMRQQGIDPDTATFTILLEEVVKRMDYATSEEQVEAVHSIFADMEDAGLKPNLETYGKMLYAVDGIQGSSDDAMAAVQNHMRNNGFAVTPHMVTILIERALRRDPPDIKRVRLLLKENKLSVVKQGDQTLWERVMSAHAISGETKEAMRIFDDLAKAGRPVTSLPCLSDLVGALLQKKETESAQKVIDTVLTHKAKSTDNLESNQRYWRHHLWFMARRNGLIKNDTIPLPH</sequence>
<accession>A0A9P9KK42</accession>
<dbReference type="InterPro" id="IPR036249">
    <property type="entry name" value="Thioredoxin-like_sf"/>
</dbReference>
<evidence type="ECO:0000313" key="6">
    <source>
        <dbReference type="EMBL" id="KAH7260085.1"/>
    </source>
</evidence>
<dbReference type="SUPFAM" id="SSF47616">
    <property type="entry name" value="GST C-terminal domain-like"/>
    <property type="match status" value="1"/>
</dbReference>
<keyword evidence="7" id="KW-1185">Reference proteome</keyword>
<keyword evidence="2" id="KW-0677">Repeat</keyword>
<organism evidence="6 7">
    <name type="scientific">Fusarium solani</name>
    <name type="common">Filamentous fungus</name>
    <dbReference type="NCBI Taxonomy" id="169388"/>
    <lineage>
        <taxon>Eukaryota</taxon>
        <taxon>Fungi</taxon>
        <taxon>Dikarya</taxon>
        <taxon>Ascomycota</taxon>
        <taxon>Pezizomycotina</taxon>
        <taxon>Sordariomycetes</taxon>
        <taxon>Hypocreomycetidae</taxon>
        <taxon>Hypocreales</taxon>
        <taxon>Nectriaceae</taxon>
        <taxon>Fusarium</taxon>
        <taxon>Fusarium solani species complex</taxon>
    </lineage>
</organism>
<evidence type="ECO:0000313" key="7">
    <source>
        <dbReference type="Proteomes" id="UP000736672"/>
    </source>
</evidence>
<dbReference type="PROSITE" id="PS50404">
    <property type="entry name" value="GST_NTER"/>
    <property type="match status" value="1"/>
</dbReference>
<dbReference type="Gene3D" id="1.20.1050.10">
    <property type="match status" value="1"/>
</dbReference>
<evidence type="ECO:0000256" key="3">
    <source>
        <dbReference type="PROSITE-ProRule" id="PRU00708"/>
    </source>
</evidence>
<dbReference type="Gene3D" id="3.40.30.10">
    <property type="entry name" value="Glutaredoxin"/>
    <property type="match status" value="1"/>
</dbReference>
<evidence type="ECO:0000259" key="5">
    <source>
        <dbReference type="PROSITE" id="PS50404"/>
    </source>
</evidence>
<comment type="caution">
    <text evidence="6">The sequence shown here is derived from an EMBL/GenBank/DDBJ whole genome shotgun (WGS) entry which is preliminary data.</text>
</comment>
<feature type="domain" description="GST N-terminal" evidence="5">
    <location>
        <begin position="6"/>
        <end position="97"/>
    </location>
</feature>
<dbReference type="Pfam" id="PF13409">
    <property type="entry name" value="GST_N_2"/>
    <property type="match status" value="1"/>
</dbReference>
<evidence type="ECO:0000256" key="2">
    <source>
        <dbReference type="ARBA" id="ARBA00022737"/>
    </source>
</evidence>
<feature type="compositionally biased region" description="Polar residues" evidence="4">
    <location>
        <begin position="258"/>
        <end position="269"/>
    </location>
</feature>
<dbReference type="SUPFAM" id="SSF52833">
    <property type="entry name" value="Thioredoxin-like"/>
    <property type="match status" value="1"/>
</dbReference>
<feature type="region of interest" description="Disordered" evidence="4">
    <location>
        <begin position="257"/>
        <end position="290"/>
    </location>
</feature>
<evidence type="ECO:0000256" key="4">
    <source>
        <dbReference type="SAM" id="MobiDB-lite"/>
    </source>
</evidence>